<organism evidence="1 2">
    <name type="scientific">Xylaria bambusicola</name>
    <dbReference type="NCBI Taxonomy" id="326684"/>
    <lineage>
        <taxon>Eukaryota</taxon>
        <taxon>Fungi</taxon>
        <taxon>Dikarya</taxon>
        <taxon>Ascomycota</taxon>
        <taxon>Pezizomycotina</taxon>
        <taxon>Sordariomycetes</taxon>
        <taxon>Xylariomycetidae</taxon>
        <taxon>Xylariales</taxon>
        <taxon>Xylariaceae</taxon>
        <taxon>Xylaria</taxon>
    </lineage>
</organism>
<dbReference type="AlphaFoldDB" id="A0AAN7Z6V4"/>
<evidence type="ECO:0000313" key="1">
    <source>
        <dbReference type="EMBL" id="KAK5632492.1"/>
    </source>
</evidence>
<dbReference type="Gene3D" id="3.30.559.30">
    <property type="entry name" value="Nonribosomal peptide synthetase, condensation domain"/>
    <property type="match status" value="1"/>
</dbReference>
<evidence type="ECO:0000313" key="2">
    <source>
        <dbReference type="Proteomes" id="UP001305414"/>
    </source>
</evidence>
<name>A0AAN7Z6V4_9PEZI</name>
<accession>A0AAN7Z6V4</accession>
<proteinExistence type="predicted"/>
<dbReference type="GO" id="GO:0043041">
    <property type="term" value="P:amino acid activation for nonribosomal peptide biosynthetic process"/>
    <property type="evidence" value="ECO:0007669"/>
    <property type="project" value="TreeGrafter"/>
</dbReference>
<dbReference type="Gene3D" id="3.30.559.10">
    <property type="entry name" value="Chloramphenicol acetyltransferase-like domain"/>
    <property type="match status" value="1"/>
</dbReference>
<gene>
    <name evidence="1" type="ORF">RRF57_008206</name>
</gene>
<dbReference type="GO" id="GO:0044550">
    <property type="term" value="P:secondary metabolite biosynthetic process"/>
    <property type="evidence" value="ECO:0007669"/>
    <property type="project" value="TreeGrafter"/>
</dbReference>
<dbReference type="SUPFAM" id="SSF52777">
    <property type="entry name" value="CoA-dependent acyltransferases"/>
    <property type="match status" value="1"/>
</dbReference>
<dbReference type="InterPro" id="IPR023213">
    <property type="entry name" value="CAT-like_dom_sf"/>
</dbReference>
<dbReference type="GO" id="GO:0031177">
    <property type="term" value="F:phosphopantetheine binding"/>
    <property type="evidence" value="ECO:0007669"/>
    <property type="project" value="TreeGrafter"/>
</dbReference>
<dbReference type="PANTHER" id="PTHR45527:SF1">
    <property type="entry name" value="FATTY ACID SYNTHASE"/>
    <property type="match status" value="1"/>
</dbReference>
<dbReference type="Proteomes" id="UP001305414">
    <property type="component" value="Unassembled WGS sequence"/>
</dbReference>
<comment type="caution">
    <text evidence="1">The sequence shown here is derived from an EMBL/GenBank/DDBJ whole genome shotgun (WGS) entry which is preliminary data.</text>
</comment>
<dbReference type="PANTHER" id="PTHR45527">
    <property type="entry name" value="NONRIBOSOMAL PEPTIDE SYNTHETASE"/>
    <property type="match status" value="1"/>
</dbReference>
<keyword evidence="2" id="KW-1185">Reference proteome</keyword>
<dbReference type="GO" id="GO:0005737">
    <property type="term" value="C:cytoplasm"/>
    <property type="evidence" value="ECO:0007669"/>
    <property type="project" value="TreeGrafter"/>
</dbReference>
<dbReference type="EMBL" id="JAWHQM010000025">
    <property type="protein sequence ID" value="KAK5632492.1"/>
    <property type="molecule type" value="Genomic_DNA"/>
</dbReference>
<sequence length="380" mass="42260">MQNISFPLLRTIVNDHEIESVLPCPEERRRALSSVKDREVRTILFELQNRDHVSIDRVRNAWQNVVQQRKELRTVFARGSGVTDIFQVVLKNHDALFIYAHCGGRDDIEAKIEKDALPVLVAGAPMHVAQAYTIEGSSLLLRLCYNDIVIDDDCLVGIQTDLPLAYHALAGPNPPRGIFHRTQVRKETHAQANAFERIKNSEPTILGLGTVGAQKGVAEYTNATMPGSLGEALLLQCSNDGVAPTNAIQALWLVLLARYLRLEQPCCVYRMGQDDISSENSRNSRVGRQEFLCTGLITDGDRFADLVKRLNAQALENMKADASIGFPLIHDGKRVCNSSVCWYSFTAPNESNQMMSLKPIKANSSQEVSSEHFTRSIISC</sequence>
<reference evidence="1 2" key="1">
    <citation type="submission" date="2023-10" db="EMBL/GenBank/DDBJ databases">
        <title>Draft genome sequence of Xylaria bambusicola isolate GMP-LS, the root and basal stem rot pathogen of sugarcane in Indonesia.</title>
        <authorList>
            <person name="Selvaraj P."/>
            <person name="Muralishankar V."/>
            <person name="Muruganantham S."/>
            <person name="Sp S."/>
            <person name="Haryani S."/>
            <person name="Lau K.J.X."/>
            <person name="Naqvi N.I."/>
        </authorList>
    </citation>
    <scope>NUCLEOTIDE SEQUENCE [LARGE SCALE GENOMIC DNA]</scope>
    <source>
        <strain evidence="1">GMP-LS</strain>
    </source>
</reference>
<protein>
    <submittedName>
        <fullName evidence="1">Uncharacterized protein</fullName>
    </submittedName>
</protein>